<feature type="region of interest" description="Disordered" evidence="2">
    <location>
        <begin position="29"/>
        <end position="62"/>
    </location>
</feature>
<evidence type="ECO:0000313" key="4">
    <source>
        <dbReference type="EMBL" id="RED65427.1"/>
    </source>
</evidence>
<sequence length="565" mass="62330">MRHSKMKSLIALVTICVLLITTACSDKKNDSNVAKPSESASASGAEASSTPGASAEPQIDPLGKYDPPIEVTAVRDLPASIAFREGESIDNNVWSREYEERLGIKIKYLWTSNSDYPQRINVAIASGELPDIFSVNALQLKQLVDAGQIEDLTQVYEQYASPLTKQIMAGDPNQMASAAFDGKQMALPRAGSPYDSSQVLWIRADWLKKLELSEPQTMEDVFKIAEAFTTQDPDGNQKNDTFGLALTKDLQQGGFANLQGFFNGFHAYTDTWVKDDSGQLVYGSVQPEMKAALAKLQEMYKGGIIDKEFAVKDGSKVMEALVSGKIGISYGAWWNPAWPLQAVKDQDPTAEWKAYGIPSIDDTASKLQLAFPTYEYYVVKKGAANPEALVKLLNVLVENGYSDNADITKYFIAEDGFLYNNYPLVYASPAEGNLAIHLHLKDALSSGDISKLTGEEKGYYDKIMAYRAGDPASWTNEGMYGVDSAWPYVKEKVDGSLIQNQEFFGAPTTTMSQRTANLEKMMMETFTKIIMGEKSPDEFDVFVANWHKLGGDDIMKEVNEWAAGR</sequence>
<accession>A0A3D9IUV5</accession>
<comment type="similarity">
    <text evidence="1">Belongs to the bacterial solute-binding protein 1 family.</text>
</comment>
<feature type="signal peptide" evidence="3">
    <location>
        <begin position="1"/>
        <end position="25"/>
    </location>
</feature>
<gene>
    <name evidence="4" type="ORF">DFP98_11966</name>
</gene>
<comment type="caution">
    <text evidence="4">The sequence shown here is derived from an EMBL/GenBank/DDBJ whole genome shotgun (WGS) entry which is preliminary data.</text>
</comment>
<evidence type="ECO:0000313" key="5">
    <source>
        <dbReference type="Proteomes" id="UP000256977"/>
    </source>
</evidence>
<dbReference type="Proteomes" id="UP000256977">
    <property type="component" value="Unassembled WGS sequence"/>
</dbReference>
<keyword evidence="5" id="KW-1185">Reference proteome</keyword>
<reference evidence="4 5" key="1">
    <citation type="submission" date="2018-07" db="EMBL/GenBank/DDBJ databases">
        <title>Genomic Encyclopedia of Type Strains, Phase III (KMG-III): the genomes of soil and plant-associated and newly described type strains.</title>
        <authorList>
            <person name="Whitman W."/>
        </authorList>
    </citation>
    <scope>NUCLEOTIDE SEQUENCE [LARGE SCALE GENOMIC DNA]</scope>
    <source>
        <strain evidence="4 5">CECT 7287</strain>
    </source>
</reference>
<dbReference type="AlphaFoldDB" id="A0A3D9IUV5"/>
<feature type="chain" id="PRO_5017686974" evidence="3">
    <location>
        <begin position="26"/>
        <end position="565"/>
    </location>
</feature>
<protein>
    <submittedName>
        <fullName evidence="4">Putative aldouronate transport system substrate-binding protein</fullName>
    </submittedName>
</protein>
<dbReference type="CDD" id="cd13580">
    <property type="entry name" value="PBP2_AlgQ_like_1"/>
    <property type="match status" value="1"/>
</dbReference>
<evidence type="ECO:0000256" key="2">
    <source>
        <dbReference type="SAM" id="MobiDB-lite"/>
    </source>
</evidence>
<evidence type="ECO:0000256" key="1">
    <source>
        <dbReference type="ARBA" id="ARBA00008520"/>
    </source>
</evidence>
<dbReference type="PANTHER" id="PTHR43649:SF31">
    <property type="entry name" value="SN-GLYCEROL-3-PHOSPHATE-BINDING PERIPLASMIC PROTEIN UGPB"/>
    <property type="match status" value="1"/>
</dbReference>
<keyword evidence="3" id="KW-0732">Signal</keyword>
<evidence type="ECO:0000256" key="3">
    <source>
        <dbReference type="SAM" id="SignalP"/>
    </source>
</evidence>
<organism evidence="4 5">
    <name type="scientific">Cohnella phaseoli</name>
    <dbReference type="NCBI Taxonomy" id="456490"/>
    <lineage>
        <taxon>Bacteria</taxon>
        <taxon>Bacillati</taxon>
        <taxon>Bacillota</taxon>
        <taxon>Bacilli</taxon>
        <taxon>Bacillales</taxon>
        <taxon>Paenibacillaceae</taxon>
        <taxon>Cohnella</taxon>
    </lineage>
</organism>
<dbReference type="SUPFAM" id="SSF53850">
    <property type="entry name" value="Periplasmic binding protein-like II"/>
    <property type="match status" value="1"/>
</dbReference>
<dbReference type="Gene3D" id="3.40.190.10">
    <property type="entry name" value="Periplasmic binding protein-like II"/>
    <property type="match status" value="3"/>
</dbReference>
<dbReference type="PANTHER" id="PTHR43649">
    <property type="entry name" value="ARABINOSE-BINDING PROTEIN-RELATED"/>
    <property type="match status" value="1"/>
</dbReference>
<dbReference type="OrthoDB" id="9787283at2"/>
<dbReference type="RefSeq" id="WP_116062831.1">
    <property type="nucleotide sequence ID" value="NZ_QRDZ01000019.1"/>
</dbReference>
<feature type="compositionally biased region" description="Low complexity" evidence="2">
    <location>
        <begin position="34"/>
        <end position="57"/>
    </location>
</feature>
<dbReference type="PROSITE" id="PS51257">
    <property type="entry name" value="PROKAR_LIPOPROTEIN"/>
    <property type="match status" value="1"/>
</dbReference>
<name>A0A3D9IUV5_9BACL</name>
<proteinExistence type="inferred from homology"/>
<dbReference type="EMBL" id="QRDZ01000019">
    <property type="protein sequence ID" value="RED65427.1"/>
    <property type="molecule type" value="Genomic_DNA"/>
</dbReference>
<dbReference type="InterPro" id="IPR050490">
    <property type="entry name" value="Bact_solute-bd_prot1"/>
</dbReference>